<feature type="region of interest" description="Disordered" evidence="1">
    <location>
        <begin position="53"/>
        <end position="78"/>
    </location>
</feature>
<sequence length="327" mass="34222">MQDTTRPVMNGTGIDLSGTDPARAIFEATGGGYGTPRDFADPDPATLPAPARDGTWVAGDGRVPGGTDPAEGFDPRSLADPMRDIARTEDPVLPANPLLPMLQEPETPRFANGGPEGTSSWGWAAAGGAVVVGGVVAYLVSDSVKAWVDERAGEVKETVERLFVPDEAPPVEGKRFKPVTGEDLKKHDKAPDYYTNPDAETGPADDAAVLRQHFAGLLGGEGIGLALDTEAFLKGGSVLDALNGGKRAALADIMAGFDRFGIDARDGLTGEEISMLLDGLGLGGLADPMGFRPDLDRHAVLIDARSVEGLSTDTEAKILSLGHDPWW</sequence>
<organism evidence="2 3">
    <name type="scientific">Neoroseomonas alkaliterrae</name>
    <dbReference type="NCBI Taxonomy" id="1452450"/>
    <lineage>
        <taxon>Bacteria</taxon>
        <taxon>Pseudomonadati</taxon>
        <taxon>Pseudomonadota</taxon>
        <taxon>Alphaproteobacteria</taxon>
        <taxon>Acetobacterales</taxon>
        <taxon>Acetobacteraceae</taxon>
        <taxon>Neoroseomonas</taxon>
    </lineage>
</organism>
<dbReference type="RefSeq" id="WP_184485127.1">
    <property type="nucleotide sequence ID" value="NZ_JAAEDJ010000012.1"/>
</dbReference>
<reference evidence="2 3" key="1">
    <citation type="submission" date="2020-08" db="EMBL/GenBank/DDBJ databases">
        <title>Genomic Encyclopedia of Type Strains, Phase IV (KMG-IV): sequencing the most valuable type-strain genomes for metagenomic binning, comparative biology and taxonomic classification.</title>
        <authorList>
            <person name="Goeker M."/>
        </authorList>
    </citation>
    <scope>NUCLEOTIDE SEQUENCE [LARGE SCALE GENOMIC DNA]</scope>
    <source>
        <strain evidence="2 3">DSM 25895</strain>
    </source>
</reference>
<evidence type="ECO:0000313" key="2">
    <source>
        <dbReference type="EMBL" id="MBB5690400.1"/>
    </source>
</evidence>
<evidence type="ECO:0000313" key="3">
    <source>
        <dbReference type="Proteomes" id="UP000562254"/>
    </source>
</evidence>
<dbReference type="AlphaFoldDB" id="A0A840XTS4"/>
<gene>
    <name evidence="2" type="ORF">FHS88_002533</name>
</gene>
<proteinExistence type="predicted"/>
<accession>A0A840XTS4</accession>
<comment type="caution">
    <text evidence="2">The sequence shown here is derived from an EMBL/GenBank/DDBJ whole genome shotgun (WGS) entry which is preliminary data.</text>
</comment>
<evidence type="ECO:0000256" key="1">
    <source>
        <dbReference type="SAM" id="MobiDB-lite"/>
    </source>
</evidence>
<name>A0A840XTS4_9PROT</name>
<keyword evidence="3" id="KW-1185">Reference proteome</keyword>
<protein>
    <submittedName>
        <fullName evidence="2">Uncharacterized protein</fullName>
    </submittedName>
</protein>
<dbReference type="EMBL" id="JACIJE010000006">
    <property type="protein sequence ID" value="MBB5690400.1"/>
    <property type="molecule type" value="Genomic_DNA"/>
</dbReference>
<dbReference type="Proteomes" id="UP000562254">
    <property type="component" value="Unassembled WGS sequence"/>
</dbReference>